<keyword evidence="4" id="KW-1185">Reference proteome</keyword>
<comment type="caution">
    <text evidence="3">The sequence shown here is derived from an EMBL/GenBank/DDBJ whole genome shotgun (WGS) entry which is preliminary data.</text>
</comment>
<gene>
    <name evidence="3" type="ORF">P7K49_021567</name>
</gene>
<dbReference type="InterPro" id="IPR000811">
    <property type="entry name" value="Glyco_trans_35"/>
</dbReference>
<evidence type="ECO:0000313" key="3">
    <source>
        <dbReference type="EMBL" id="KAK2100219.1"/>
    </source>
</evidence>
<dbReference type="EMBL" id="JASSZA010000010">
    <property type="protein sequence ID" value="KAK2100219.1"/>
    <property type="molecule type" value="Genomic_DNA"/>
</dbReference>
<accession>A0ABQ9USZ1</accession>
<comment type="similarity">
    <text evidence="1 2">Belongs to the glycogen phosphorylase family.</text>
</comment>
<dbReference type="Gene3D" id="3.40.50.2000">
    <property type="entry name" value="Glycogen Phosphorylase B"/>
    <property type="match status" value="2"/>
</dbReference>
<organism evidence="3 4">
    <name type="scientific">Saguinus oedipus</name>
    <name type="common">Cotton-top tamarin</name>
    <name type="synonym">Oedipomidas oedipus</name>
    <dbReference type="NCBI Taxonomy" id="9490"/>
    <lineage>
        <taxon>Eukaryota</taxon>
        <taxon>Metazoa</taxon>
        <taxon>Chordata</taxon>
        <taxon>Craniata</taxon>
        <taxon>Vertebrata</taxon>
        <taxon>Euteleostomi</taxon>
        <taxon>Mammalia</taxon>
        <taxon>Eutheria</taxon>
        <taxon>Euarchontoglires</taxon>
        <taxon>Primates</taxon>
        <taxon>Haplorrhini</taxon>
        <taxon>Platyrrhini</taxon>
        <taxon>Cebidae</taxon>
        <taxon>Callitrichinae</taxon>
        <taxon>Saguinus</taxon>
    </lineage>
</organism>
<reference evidence="3 4" key="1">
    <citation type="submission" date="2023-05" db="EMBL/GenBank/DDBJ databases">
        <title>B98-5 Cell Line De Novo Hybrid Assembly: An Optical Mapping Approach.</title>
        <authorList>
            <person name="Kananen K."/>
            <person name="Auerbach J.A."/>
            <person name="Kautto E."/>
            <person name="Blachly J.S."/>
        </authorList>
    </citation>
    <scope>NUCLEOTIDE SEQUENCE [LARGE SCALE GENOMIC DNA]</scope>
    <source>
        <strain evidence="3">B95-8</strain>
        <tissue evidence="3">Cell line</tissue>
    </source>
</reference>
<evidence type="ECO:0000256" key="2">
    <source>
        <dbReference type="RuleBase" id="RU000587"/>
    </source>
</evidence>
<proteinExistence type="inferred from homology"/>
<comment type="catalytic activity">
    <reaction evidence="2">
        <text>[(1-&gt;4)-alpha-D-glucosyl](n) + phosphate = [(1-&gt;4)-alpha-D-glucosyl](n-1) + alpha-D-glucose 1-phosphate</text>
        <dbReference type="Rhea" id="RHEA:41732"/>
        <dbReference type="Rhea" id="RHEA-COMP:9584"/>
        <dbReference type="Rhea" id="RHEA-COMP:9586"/>
        <dbReference type="ChEBI" id="CHEBI:15444"/>
        <dbReference type="ChEBI" id="CHEBI:43474"/>
        <dbReference type="ChEBI" id="CHEBI:58601"/>
        <dbReference type="EC" id="2.4.1.1"/>
    </reaction>
</comment>
<comment type="cofactor">
    <cofactor evidence="2">
        <name>pyridoxal 5'-phosphate</name>
        <dbReference type="ChEBI" id="CHEBI:597326"/>
    </cofactor>
</comment>
<dbReference type="EC" id="2.4.1.1" evidence="2"/>
<protein>
    <recommendedName>
        <fullName evidence="2">Alpha-1,4 glucan phosphorylase</fullName>
        <ecNumber evidence="2">2.4.1.1</ecNumber>
    </recommendedName>
</protein>
<keyword evidence="2" id="KW-0808">Transferase</keyword>
<comment type="function">
    <text evidence="2">Allosteric enzyme that catalyzes the rate-limiting step in glycogen catabolism, the phosphorolytic cleavage of glycogen to produce glucose-1-phosphate, and plays a central role in maintaining cellular and organismal glucose homeostasis.</text>
</comment>
<dbReference type="Proteomes" id="UP001266305">
    <property type="component" value="Unassembled WGS sequence"/>
</dbReference>
<keyword evidence="2" id="KW-0663">Pyridoxal phosphate</keyword>
<dbReference type="Pfam" id="PF00343">
    <property type="entry name" value="Phosphorylase"/>
    <property type="match status" value="2"/>
</dbReference>
<evidence type="ECO:0000256" key="1">
    <source>
        <dbReference type="ARBA" id="ARBA00006047"/>
    </source>
</evidence>
<dbReference type="SUPFAM" id="SSF53756">
    <property type="entry name" value="UDP-Glycosyltransferase/glycogen phosphorylase"/>
    <property type="match status" value="1"/>
</dbReference>
<dbReference type="PANTHER" id="PTHR11468">
    <property type="entry name" value="GLYCOGEN PHOSPHORYLASE"/>
    <property type="match status" value="1"/>
</dbReference>
<keyword evidence="2" id="KW-0328">Glycosyltransferase</keyword>
<dbReference type="PANTHER" id="PTHR11468:SF32">
    <property type="entry name" value="GLYCOGEN PHOSPHORYLASE, MUSCLE FORM"/>
    <property type="match status" value="1"/>
</dbReference>
<evidence type="ECO:0000313" key="4">
    <source>
        <dbReference type="Proteomes" id="UP001266305"/>
    </source>
</evidence>
<sequence>MEEADDWLRYGNPWEKARPEFTLPVHFYGHVEHTSQGAKWVDTQVVLAMPYDTPVPGYRNNVVNTMRLWSAKAPNDFNLKDFNVGGYIQAVLDRNLAENISRVLYPNDNVRQSLSLLATPTAALGHAPAALTHAASRCPQFFEGKELRLKQEYFVVAATLQDIIRRFKSSKFGCRDPVRTNFDAFPDKVAIQLNDTHPSLAIPELMRILVDLERLDWDKAWDVTVRTCAYTNHTVLPEALERWPVHLLETLLPRHLQIIYEINQRFLNRVAATFPGDIDRLRRMSLVEEGAVKRINMAHLCIAGSHAVNGVARIHSEILKKTM</sequence>
<keyword evidence="2" id="KW-0119">Carbohydrate metabolism</keyword>
<name>A0ABQ9USZ1_SAGOE</name>